<feature type="domain" description="AB hydrolase-1" evidence="3">
    <location>
        <begin position="95"/>
        <end position="193"/>
    </location>
</feature>
<keyword evidence="1 4" id="KW-0378">Hydrolase</keyword>
<name>A0A520S2F2_9GAMM</name>
<dbReference type="InterPro" id="IPR029058">
    <property type="entry name" value="AB_hydrolase_fold"/>
</dbReference>
<accession>A0A520S2F2</accession>
<dbReference type="InterPro" id="IPR000073">
    <property type="entry name" value="AB_hydrolase_1"/>
</dbReference>
<dbReference type="Pfam" id="PF00561">
    <property type="entry name" value="Abhydrolase_1"/>
    <property type="match status" value="1"/>
</dbReference>
<comment type="caution">
    <text evidence="4">The sequence shown here is derived from an EMBL/GenBank/DDBJ whole genome shotgun (WGS) entry which is preliminary data.</text>
</comment>
<sequence length="357" mass="39411">MPIHSRFVVFITTLSITLPTLFAAEQNTAADVQNDVMDVTLFRGAGNNTWFEVYFNAVPTAGAENVEMQTRDIDLRPERDVTLHVEIYNPNATMPLIITPGGNGDTSGFGSFARNVAAAAPELKVIIYDRRNLGQSEVSFGNEPQMIEEGEDLHVLINRLDVAPVTLYGMSSGGRSNMILASRYPKDVASLILAPLTGGPLAAARLSEEYFFKYLNSENLTTMDPISDSPITSMEMLSETPLWNAYLERNTPEKQQRFYNADIDVFRAAMKTSGTHIRSTGEQTALGIDDRDLAALEIPATLILHHGSYIDYLHPITNSRAALTLIPNSTMQFAPYLPEILDALLPFVKAHTPMIKE</sequence>
<reference evidence="4 5" key="1">
    <citation type="submission" date="2019-02" db="EMBL/GenBank/DDBJ databases">
        <title>Prokaryotic population dynamics and viral predation in marine succession experiment using metagenomics: the confinement effect.</title>
        <authorList>
            <person name="Haro-Moreno J.M."/>
            <person name="Rodriguez-Valera F."/>
            <person name="Lopez-Perez M."/>
        </authorList>
    </citation>
    <scope>NUCLEOTIDE SEQUENCE [LARGE SCALE GENOMIC DNA]</scope>
    <source>
        <strain evidence="4">MED-G158</strain>
    </source>
</reference>
<dbReference type="PANTHER" id="PTHR46118">
    <property type="entry name" value="PROTEIN ABHD11"/>
    <property type="match status" value="1"/>
</dbReference>
<dbReference type="AlphaFoldDB" id="A0A520S2F2"/>
<dbReference type="PANTHER" id="PTHR46118:SF4">
    <property type="entry name" value="PROTEIN ABHD11"/>
    <property type="match status" value="1"/>
</dbReference>
<dbReference type="GO" id="GO:0016787">
    <property type="term" value="F:hydrolase activity"/>
    <property type="evidence" value="ECO:0007669"/>
    <property type="project" value="UniProtKB-KW"/>
</dbReference>
<dbReference type="EMBL" id="SHAH01000028">
    <property type="protein sequence ID" value="RZO76601.1"/>
    <property type="molecule type" value="Genomic_DNA"/>
</dbReference>
<evidence type="ECO:0000256" key="1">
    <source>
        <dbReference type="ARBA" id="ARBA00022801"/>
    </source>
</evidence>
<evidence type="ECO:0000313" key="4">
    <source>
        <dbReference type="EMBL" id="RZO76601.1"/>
    </source>
</evidence>
<dbReference type="SUPFAM" id="SSF53474">
    <property type="entry name" value="alpha/beta-Hydrolases"/>
    <property type="match status" value="1"/>
</dbReference>
<dbReference type="Proteomes" id="UP000320404">
    <property type="component" value="Unassembled WGS sequence"/>
</dbReference>
<feature type="signal peptide" evidence="2">
    <location>
        <begin position="1"/>
        <end position="23"/>
    </location>
</feature>
<dbReference type="Gene3D" id="3.40.50.1820">
    <property type="entry name" value="alpha/beta hydrolase"/>
    <property type="match status" value="1"/>
</dbReference>
<gene>
    <name evidence="4" type="ORF">EVA69_02800</name>
</gene>
<protein>
    <submittedName>
        <fullName evidence="4">Alpha/beta hydrolase</fullName>
    </submittedName>
</protein>
<evidence type="ECO:0000256" key="2">
    <source>
        <dbReference type="SAM" id="SignalP"/>
    </source>
</evidence>
<evidence type="ECO:0000313" key="5">
    <source>
        <dbReference type="Proteomes" id="UP000320404"/>
    </source>
</evidence>
<keyword evidence="2" id="KW-0732">Signal</keyword>
<proteinExistence type="predicted"/>
<feature type="chain" id="PRO_5021786565" evidence="2">
    <location>
        <begin position="24"/>
        <end position="357"/>
    </location>
</feature>
<evidence type="ECO:0000259" key="3">
    <source>
        <dbReference type="Pfam" id="PF00561"/>
    </source>
</evidence>
<organism evidence="4 5">
    <name type="scientific">OM182 bacterium</name>
    <dbReference type="NCBI Taxonomy" id="2510334"/>
    <lineage>
        <taxon>Bacteria</taxon>
        <taxon>Pseudomonadati</taxon>
        <taxon>Pseudomonadota</taxon>
        <taxon>Gammaproteobacteria</taxon>
        <taxon>OMG group</taxon>
        <taxon>OM182 clade</taxon>
    </lineage>
</organism>